<evidence type="ECO:0000256" key="1">
    <source>
        <dbReference type="SAM" id="SignalP"/>
    </source>
</evidence>
<organism evidence="2 3">
    <name type="scientific">Anaerobium acetethylicum</name>
    <dbReference type="NCBI Taxonomy" id="1619234"/>
    <lineage>
        <taxon>Bacteria</taxon>
        <taxon>Bacillati</taxon>
        <taxon>Bacillota</taxon>
        <taxon>Clostridia</taxon>
        <taxon>Lachnospirales</taxon>
        <taxon>Lachnospiraceae</taxon>
        <taxon>Anaerobium</taxon>
    </lineage>
</organism>
<accession>A0A1D3TSN6</accession>
<feature type="chain" id="PRO_5039016594" description="Cyclic lactone autoinducer peptide" evidence="1">
    <location>
        <begin position="23"/>
        <end position="40"/>
    </location>
</feature>
<sequence length="40" mass="4576">MKKVIAQLFSLILVFSMLRAPANCFAVESKSDETNRLEKF</sequence>
<keyword evidence="3" id="KW-1185">Reference proteome</keyword>
<name>A0A1D3TSN6_9FIRM</name>
<dbReference type="RefSeq" id="WP_278276583.1">
    <property type="nucleotide sequence ID" value="NZ_FMKA01000007.1"/>
</dbReference>
<dbReference type="Proteomes" id="UP000199315">
    <property type="component" value="Unassembled WGS sequence"/>
</dbReference>
<feature type="signal peptide" evidence="1">
    <location>
        <begin position="1"/>
        <end position="22"/>
    </location>
</feature>
<dbReference type="AlphaFoldDB" id="A0A1D3TSN6"/>
<keyword evidence="1" id="KW-0732">Signal</keyword>
<evidence type="ECO:0000313" key="2">
    <source>
        <dbReference type="EMBL" id="SCP96876.1"/>
    </source>
</evidence>
<evidence type="ECO:0000313" key="3">
    <source>
        <dbReference type="Proteomes" id="UP000199315"/>
    </source>
</evidence>
<dbReference type="EMBL" id="FMKA01000007">
    <property type="protein sequence ID" value="SCP96876.1"/>
    <property type="molecule type" value="Genomic_DNA"/>
</dbReference>
<evidence type="ECO:0008006" key="4">
    <source>
        <dbReference type="Google" id="ProtNLM"/>
    </source>
</evidence>
<reference evidence="2 3" key="1">
    <citation type="submission" date="2016-09" db="EMBL/GenBank/DDBJ databases">
        <authorList>
            <person name="Capua I."/>
            <person name="De Benedictis P."/>
            <person name="Joannis T."/>
            <person name="Lombin L.H."/>
            <person name="Cattoli G."/>
        </authorList>
    </citation>
    <scope>NUCLEOTIDE SEQUENCE [LARGE SCALE GENOMIC DNA]</scope>
    <source>
        <strain evidence="2 3">GluBS11</strain>
    </source>
</reference>
<protein>
    <recommendedName>
        <fullName evidence="4">Cyclic lactone autoinducer peptide</fullName>
    </recommendedName>
</protein>
<proteinExistence type="predicted"/>
<gene>
    <name evidence="2" type="ORF">SAMN05421730_100710</name>
</gene>